<feature type="region of interest" description="Disordered" evidence="1">
    <location>
        <begin position="71"/>
        <end position="90"/>
    </location>
</feature>
<dbReference type="Proteomes" id="UP000230078">
    <property type="component" value="Unassembled WGS sequence"/>
</dbReference>
<name>A0A2M7V3M6_9BACT</name>
<gene>
    <name evidence="2" type="ORF">COX83_02735</name>
</gene>
<sequence length="90" mass="11052">MTTLWRHMIQREIKIKKAILYLPNKQHLGKDKRRRLLNKHKLFKKKYMDWINRQTGILILPKKTETIQQKIKNNKKKKNQSNNEGWQLDC</sequence>
<accession>A0A2M7V3M6</accession>
<evidence type="ECO:0000313" key="3">
    <source>
        <dbReference type="Proteomes" id="UP000230078"/>
    </source>
</evidence>
<proteinExistence type="predicted"/>
<protein>
    <submittedName>
        <fullName evidence="2">Uncharacterized protein</fullName>
    </submittedName>
</protein>
<dbReference type="AlphaFoldDB" id="A0A2M7V3M6"/>
<organism evidence="2 3">
    <name type="scientific">Candidatus Magasanikbacteria bacterium CG_4_10_14_0_2_um_filter_41_31</name>
    <dbReference type="NCBI Taxonomy" id="1974639"/>
    <lineage>
        <taxon>Bacteria</taxon>
        <taxon>Candidatus Magasanikiibacteriota</taxon>
    </lineage>
</organism>
<comment type="caution">
    <text evidence="2">The sequence shown here is derived from an EMBL/GenBank/DDBJ whole genome shotgun (WGS) entry which is preliminary data.</text>
</comment>
<reference evidence="3" key="1">
    <citation type="submission" date="2017-09" db="EMBL/GenBank/DDBJ databases">
        <title>Depth-based differentiation of microbial function through sediment-hosted aquifers and enrichment of novel symbionts in the deep terrestrial subsurface.</title>
        <authorList>
            <person name="Probst A.J."/>
            <person name="Ladd B."/>
            <person name="Jarett J.K."/>
            <person name="Geller-Mcgrath D.E."/>
            <person name="Sieber C.M.K."/>
            <person name="Emerson J.B."/>
            <person name="Anantharaman K."/>
            <person name="Thomas B.C."/>
            <person name="Malmstrom R."/>
            <person name="Stieglmeier M."/>
            <person name="Klingl A."/>
            <person name="Woyke T."/>
            <person name="Ryan C.M."/>
            <person name="Banfield J.F."/>
        </authorList>
    </citation>
    <scope>NUCLEOTIDE SEQUENCE [LARGE SCALE GENOMIC DNA]</scope>
</reference>
<evidence type="ECO:0000256" key="1">
    <source>
        <dbReference type="SAM" id="MobiDB-lite"/>
    </source>
</evidence>
<evidence type="ECO:0000313" key="2">
    <source>
        <dbReference type="EMBL" id="PIZ93101.1"/>
    </source>
</evidence>
<dbReference type="EMBL" id="PFPI01000034">
    <property type="protein sequence ID" value="PIZ93101.1"/>
    <property type="molecule type" value="Genomic_DNA"/>
</dbReference>